<organism evidence="1 2">
    <name type="scientific">Prunus dulcis</name>
    <name type="common">Almond</name>
    <name type="synonym">Amygdalus dulcis</name>
    <dbReference type="NCBI Taxonomy" id="3755"/>
    <lineage>
        <taxon>Eukaryota</taxon>
        <taxon>Viridiplantae</taxon>
        <taxon>Streptophyta</taxon>
        <taxon>Embryophyta</taxon>
        <taxon>Tracheophyta</taxon>
        <taxon>Spermatophyta</taxon>
        <taxon>Magnoliopsida</taxon>
        <taxon>eudicotyledons</taxon>
        <taxon>Gunneridae</taxon>
        <taxon>Pentapetalae</taxon>
        <taxon>rosids</taxon>
        <taxon>fabids</taxon>
        <taxon>Rosales</taxon>
        <taxon>Rosaceae</taxon>
        <taxon>Amygdaloideae</taxon>
        <taxon>Amygdaleae</taxon>
        <taxon>Prunus</taxon>
    </lineage>
</organism>
<gene>
    <name evidence="1" type="ORF">L3X38_004069</name>
</gene>
<proteinExistence type="predicted"/>
<accession>A0AAD4ZN85</accession>
<dbReference type="Proteomes" id="UP001054821">
    <property type="component" value="Chromosome 1"/>
</dbReference>
<evidence type="ECO:0000313" key="2">
    <source>
        <dbReference type="Proteomes" id="UP001054821"/>
    </source>
</evidence>
<dbReference type="AlphaFoldDB" id="A0AAD4ZN85"/>
<protein>
    <submittedName>
        <fullName evidence="1">Uncharacterized protein</fullName>
    </submittedName>
</protein>
<name>A0AAD4ZN85_PRUDU</name>
<keyword evidence="2" id="KW-1185">Reference proteome</keyword>
<sequence>MLLKHQPGEDLFIFLAMSNSTVTSALIREELGGTTTWILRVKSYPRCKDSLSENGEAHFGPYSFREKVKTLLSSSQDNCHDIISFEINSLQHKNHSMKSDLCHGRHLMMRIRRHNLRRRKGESWKLFQSTTSVSRYGMGFQ</sequence>
<evidence type="ECO:0000313" key="1">
    <source>
        <dbReference type="EMBL" id="KAI5351178.1"/>
    </source>
</evidence>
<reference evidence="1 2" key="1">
    <citation type="journal article" date="2022" name="G3 (Bethesda)">
        <title>Whole-genome sequence and methylome profiling of the almond [Prunus dulcis (Mill.) D.A. Webb] cultivar 'Nonpareil'.</title>
        <authorList>
            <person name="D'Amico-Willman K.M."/>
            <person name="Ouma W.Z."/>
            <person name="Meulia T."/>
            <person name="Sideli G.M."/>
            <person name="Gradziel T.M."/>
            <person name="Fresnedo-Ramirez J."/>
        </authorList>
    </citation>
    <scope>NUCLEOTIDE SEQUENCE [LARGE SCALE GENOMIC DNA]</scope>
    <source>
        <strain evidence="1">Clone GOH B32 T37-40</strain>
    </source>
</reference>
<dbReference type="EMBL" id="JAJFAZ020000001">
    <property type="protein sequence ID" value="KAI5351178.1"/>
    <property type="molecule type" value="Genomic_DNA"/>
</dbReference>
<comment type="caution">
    <text evidence="1">The sequence shown here is derived from an EMBL/GenBank/DDBJ whole genome shotgun (WGS) entry which is preliminary data.</text>
</comment>